<evidence type="ECO:0000256" key="4">
    <source>
        <dbReference type="ARBA" id="ARBA00022692"/>
    </source>
</evidence>
<evidence type="ECO:0000256" key="8">
    <source>
        <dbReference type="SAM" id="SignalP"/>
    </source>
</evidence>
<keyword evidence="2 7" id="KW-0813">Transport</keyword>
<dbReference type="InterPro" id="IPR023997">
    <property type="entry name" value="TonB-dep_OMP_SusC/RagA_CS"/>
</dbReference>
<dbReference type="InterPro" id="IPR023996">
    <property type="entry name" value="TonB-dep_OMP_SusC/RagA"/>
</dbReference>
<evidence type="ECO:0000256" key="5">
    <source>
        <dbReference type="ARBA" id="ARBA00023136"/>
    </source>
</evidence>
<dbReference type="NCBIfam" id="TIGR04057">
    <property type="entry name" value="SusC_RagA_signa"/>
    <property type="match status" value="1"/>
</dbReference>
<evidence type="ECO:0000259" key="9">
    <source>
        <dbReference type="Pfam" id="PF07715"/>
    </source>
</evidence>
<comment type="subcellular location">
    <subcellularLocation>
        <location evidence="1 7">Cell outer membrane</location>
        <topology evidence="1 7">Multi-pass membrane protein</topology>
    </subcellularLocation>
</comment>
<accession>A0ABQ1T036</accession>
<keyword evidence="11" id="KW-1185">Reference proteome</keyword>
<proteinExistence type="inferred from homology"/>
<keyword evidence="5 7" id="KW-0472">Membrane</keyword>
<keyword evidence="8" id="KW-0732">Signal</keyword>
<dbReference type="EMBL" id="BMJO01000011">
    <property type="protein sequence ID" value="GGE70622.1"/>
    <property type="molecule type" value="Genomic_DNA"/>
</dbReference>
<keyword evidence="6 7" id="KW-0998">Cell outer membrane</keyword>
<dbReference type="SUPFAM" id="SSF56935">
    <property type="entry name" value="Porins"/>
    <property type="match status" value="1"/>
</dbReference>
<dbReference type="Pfam" id="PF07715">
    <property type="entry name" value="Plug"/>
    <property type="match status" value="1"/>
</dbReference>
<dbReference type="InterPro" id="IPR036942">
    <property type="entry name" value="Beta-barrel_TonB_sf"/>
</dbReference>
<feature type="chain" id="PRO_5045039670" evidence="8">
    <location>
        <begin position="23"/>
        <end position="1039"/>
    </location>
</feature>
<dbReference type="InterPro" id="IPR037066">
    <property type="entry name" value="Plug_dom_sf"/>
</dbReference>
<evidence type="ECO:0000256" key="3">
    <source>
        <dbReference type="ARBA" id="ARBA00022452"/>
    </source>
</evidence>
<comment type="caution">
    <text evidence="10">The sequence shown here is derived from an EMBL/GenBank/DDBJ whole genome shotgun (WGS) entry which is preliminary data.</text>
</comment>
<dbReference type="PROSITE" id="PS52016">
    <property type="entry name" value="TONB_DEPENDENT_REC_3"/>
    <property type="match status" value="1"/>
</dbReference>
<evidence type="ECO:0000256" key="2">
    <source>
        <dbReference type="ARBA" id="ARBA00022448"/>
    </source>
</evidence>
<dbReference type="NCBIfam" id="TIGR04056">
    <property type="entry name" value="OMP_RagA_SusC"/>
    <property type="match status" value="1"/>
</dbReference>
<keyword evidence="3 7" id="KW-1134">Transmembrane beta strand</keyword>
<dbReference type="InterPro" id="IPR012910">
    <property type="entry name" value="Plug_dom"/>
</dbReference>
<dbReference type="Gene3D" id="2.60.40.1120">
    <property type="entry name" value="Carboxypeptidase-like, regulatory domain"/>
    <property type="match status" value="1"/>
</dbReference>
<comment type="similarity">
    <text evidence="7">Belongs to the TonB-dependent receptor family.</text>
</comment>
<dbReference type="Gene3D" id="2.40.170.20">
    <property type="entry name" value="TonB-dependent receptor, beta-barrel domain"/>
    <property type="match status" value="1"/>
</dbReference>
<sequence>MNMKKSLQLTCLLLYASTGLYAAAPINHFKHAISFHSVYQDVIKGTVKDEKGVTLPGVTVVIKGTKTGTQTNTSGQYSISAKAGDVLVFSFIGYQNKEVTVGTESTVDVSMGADSKNLETVVVTALGVKRSEKSLTYNTQQVSGDELSKVKSPNLMNSLNGKVAGLTISPSASGVGGSAKVILRGSRSVSGNNQPLYVIDGVPISNNGNANGQQNSVFGGGQDGGDGISNLNPDDIASITVLEGASAAALYGSQAQNGVILITTKQGKSGKTEIGFSSGVNIDNIAYKPKFQNSYGPASATTRDSWGSAINNTTDNLSNFFQTGINTSNAINLSGGSEIAQTYFSYSNTYASGIQPGNKLNRNNINLRETAKFLNNKLTVDASVNYINQKINNSPSLGLYLNPLVGLYLFPRGVDINPYKEQYLLSGNTGTARQNWLGGSADINQNPWWLTNLNPNTSIRDRFLLSGSVKYDVASWLNVQVRGNMDRTTDDYENHRFSGINGNFNSTGTGYFAQSNQTFVQKYVDAIANFTVPLTGSDFKLNGLIGGSINDQKTSGLSLAGNLSAVDFFTPSNTIVAQPGTFTGNTLTNTTAIIPNHNQLQAFFGNANLSYKDWAFFTVTGRNDWSSNLSYTPNNSYFYPSFGLSFIVSQMFKLPEAISYAKVRGTYAEVGNTVPPYLTFIQNTLKADGALLFNTNAAFRELQPERTKSFEIGTDLRFLANRINFSFTYYKTNTRNQYIPVIAPPSSLVSTGYLNAGNVENKGIQFILGADVVKGDGFNWNTSINGSANRNKIIDIASEDRIFSVDLTGGGNNSYISRLKVGGSYGDIYGYTLQRDAQNRIILAGDGTSASPYTPLKSADFNYIGNANPKFQLGWNNSFSYKDFSLSFLVDGKFGGQVLSLTEALMDEAGVSEATGNARNQGGVKIDGVDTRGNAVSASINPQSYYSIVGGRSGVSGEYIYSATVVRLREAALGYTLPLTGKTFKSMKFSVTGRNLVYFYKKAPFDPEITMSTGNGLSGIDVFNQPATRTLGFNLNLTF</sequence>
<dbReference type="Gene3D" id="2.170.130.10">
    <property type="entry name" value="TonB-dependent receptor, plug domain"/>
    <property type="match status" value="1"/>
</dbReference>
<gene>
    <name evidence="10" type="ORF">GCM10011413_41660</name>
</gene>
<evidence type="ECO:0000313" key="11">
    <source>
        <dbReference type="Proteomes" id="UP000622648"/>
    </source>
</evidence>
<evidence type="ECO:0000256" key="6">
    <source>
        <dbReference type="ARBA" id="ARBA00023237"/>
    </source>
</evidence>
<dbReference type="InterPro" id="IPR008969">
    <property type="entry name" value="CarboxyPept-like_regulatory"/>
</dbReference>
<dbReference type="Proteomes" id="UP000622648">
    <property type="component" value="Unassembled WGS sequence"/>
</dbReference>
<organism evidence="10 11">
    <name type="scientific">Pedobacter psychrotolerans</name>
    <dbReference type="NCBI Taxonomy" id="1843235"/>
    <lineage>
        <taxon>Bacteria</taxon>
        <taxon>Pseudomonadati</taxon>
        <taxon>Bacteroidota</taxon>
        <taxon>Sphingobacteriia</taxon>
        <taxon>Sphingobacteriales</taxon>
        <taxon>Sphingobacteriaceae</taxon>
        <taxon>Pedobacter</taxon>
    </lineage>
</organism>
<evidence type="ECO:0000256" key="1">
    <source>
        <dbReference type="ARBA" id="ARBA00004571"/>
    </source>
</evidence>
<dbReference type="SUPFAM" id="SSF49464">
    <property type="entry name" value="Carboxypeptidase regulatory domain-like"/>
    <property type="match status" value="1"/>
</dbReference>
<protein>
    <submittedName>
        <fullName evidence="10">SusC/RagA family TonB-linked outer membrane protein</fullName>
    </submittedName>
</protein>
<keyword evidence="4 7" id="KW-0812">Transmembrane</keyword>
<feature type="domain" description="TonB-dependent receptor plug" evidence="9">
    <location>
        <begin position="133"/>
        <end position="259"/>
    </location>
</feature>
<dbReference type="InterPro" id="IPR039426">
    <property type="entry name" value="TonB-dep_rcpt-like"/>
</dbReference>
<dbReference type="Pfam" id="PF13715">
    <property type="entry name" value="CarbopepD_reg_2"/>
    <property type="match status" value="1"/>
</dbReference>
<feature type="signal peptide" evidence="8">
    <location>
        <begin position="1"/>
        <end position="22"/>
    </location>
</feature>
<name>A0ABQ1T036_9SPHI</name>
<evidence type="ECO:0000313" key="10">
    <source>
        <dbReference type="EMBL" id="GGE70622.1"/>
    </source>
</evidence>
<evidence type="ECO:0000256" key="7">
    <source>
        <dbReference type="PROSITE-ProRule" id="PRU01360"/>
    </source>
</evidence>
<reference evidence="11" key="1">
    <citation type="journal article" date="2019" name="Int. J. Syst. Evol. Microbiol.">
        <title>The Global Catalogue of Microorganisms (GCM) 10K type strain sequencing project: providing services to taxonomists for standard genome sequencing and annotation.</title>
        <authorList>
            <consortium name="The Broad Institute Genomics Platform"/>
            <consortium name="The Broad Institute Genome Sequencing Center for Infectious Disease"/>
            <person name="Wu L."/>
            <person name="Ma J."/>
        </authorList>
    </citation>
    <scope>NUCLEOTIDE SEQUENCE [LARGE SCALE GENOMIC DNA]</scope>
    <source>
        <strain evidence="11">CGMCC 1.15644</strain>
    </source>
</reference>